<organism evidence="1">
    <name type="scientific">viral metagenome</name>
    <dbReference type="NCBI Taxonomy" id="1070528"/>
    <lineage>
        <taxon>unclassified sequences</taxon>
        <taxon>metagenomes</taxon>
        <taxon>organismal metagenomes</taxon>
    </lineage>
</organism>
<accession>A0A6C0JV21</accession>
<reference evidence="1" key="1">
    <citation type="journal article" date="2020" name="Nature">
        <title>Giant virus diversity and host interactions through global metagenomics.</title>
        <authorList>
            <person name="Schulz F."/>
            <person name="Roux S."/>
            <person name="Paez-Espino D."/>
            <person name="Jungbluth S."/>
            <person name="Walsh D.A."/>
            <person name="Denef V.J."/>
            <person name="McMahon K.D."/>
            <person name="Konstantinidis K.T."/>
            <person name="Eloe-Fadrosh E.A."/>
            <person name="Kyrpides N.C."/>
            <person name="Woyke T."/>
        </authorList>
    </citation>
    <scope>NUCLEOTIDE SEQUENCE</scope>
    <source>
        <strain evidence="1">GVMAG-S-1062768-28</strain>
    </source>
</reference>
<protein>
    <submittedName>
        <fullName evidence="1">Uncharacterized protein</fullName>
    </submittedName>
</protein>
<dbReference type="EMBL" id="MN740695">
    <property type="protein sequence ID" value="QHU08247.1"/>
    <property type="molecule type" value="Genomic_DNA"/>
</dbReference>
<proteinExistence type="predicted"/>
<dbReference type="AlphaFoldDB" id="A0A6C0JV21"/>
<sequence>MSIRNNLVTEGEIIMMMHFNDYRCIACNTGKVRLYRLGTDPKIHLPVCKRCSTNLTTNGPYICGFCPDTNIMTRLLPEWQRFPENN</sequence>
<evidence type="ECO:0000313" key="1">
    <source>
        <dbReference type="EMBL" id="QHU08247.1"/>
    </source>
</evidence>
<name>A0A6C0JV21_9ZZZZ</name>